<accession>A0ABV0T3M4</accession>
<name>A0ABV0T3M4_9TELE</name>
<proteinExistence type="predicted"/>
<keyword evidence="2" id="KW-1185">Reference proteome</keyword>
<dbReference type="EMBL" id="JAHRIQ010016963">
    <property type="protein sequence ID" value="MEQ2226961.1"/>
    <property type="molecule type" value="Genomic_DNA"/>
</dbReference>
<gene>
    <name evidence="1" type="ORF">ILYODFUR_032705</name>
</gene>
<sequence length="105" mass="11970">MRMMMMEERGGAGPSPRCGTRALLLVQSHVLMSGRQKHLHERGQNRTELKYFNLLALLTGLDQVQLRGLRPVLVQVLLNAPVADSSSTKCFWLCFQFCWFESQFG</sequence>
<evidence type="ECO:0000313" key="1">
    <source>
        <dbReference type="EMBL" id="MEQ2226961.1"/>
    </source>
</evidence>
<organism evidence="1 2">
    <name type="scientific">Ilyodon furcidens</name>
    <name type="common">goldbreast splitfin</name>
    <dbReference type="NCBI Taxonomy" id="33524"/>
    <lineage>
        <taxon>Eukaryota</taxon>
        <taxon>Metazoa</taxon>
        <taxon>Chordata</taxon>
        <taxon>Craniata</taxon>
        <taxon>Vertebrata</taxon>
        <taxon>Euteleostomi</taxon>
        <taxon>Actinopterygii</taxon>
        <taxon>Neopterygii</taxon>
        <taxon>Teleostei</taxon>
        <taxon>Neoteleostei</taxon>
        <taxon>Acanthomorphata</taxon>
        <taxon>Ovalentaria</taxon>
        <taxon>Atherinomorphae</taxon>
        <taxon>Cyprinodontiformes</taxon>
        <taxon>Goodeidae</taxon>
        <taxon>Ilyodon</taxon>
    </lineage>
</organism>
<dbReference type="Proteomes" id="UP001482620">
    <property type="component" value="Unassembled WGS sequence"/>
</dbReference>
<evidence type="ECO:0000313" key="2">
    <source>
        <dbReference type="Proteomes" id="UP001482620"/>
    </source>
</evidence>
<reference evidence="1 2" key="1">
    <citation type="submission" date="2021-06" db="EMBL/GenBank/DDBJ databases">
        <authorList>
            <person name="Palmer J.M."/>
        </authorList>
    </citation>
    <scope>NUCLEOTIDE SEQUENCE [LARGE SCALE GENOMIC DNA]</scope>
    <source>
        <strain evidence="2">if_2019</strain>
        <tissue evidence="1">Muscle</tissue>
    </source>
</reference>
<comment type="caution">
    <text evidence="1">The sequence shown here is derived from an EMBL/GenBank/DDBJ whole genome shotgun (WGS) entry which is preliminary data.</text>
</comment>
<protein>
    <submittedName>
        <fullName evidence="1">Uncharacterized protein</fullName>
    </submittedName>
</protein>